<dbReference type="AlphaFoldDB" id="A0A6C0EBM4"/>
<evidence type="ECO:0000256" key="2">
    <source>
        <dbReference type="ARBA" id="ARBA00022786"/>
    </source>
</evidence>
<organism evidence="4">
    <name type="scientific">viral metagenome</name>
    <dbReference type="NCBI Taxonomy" id="1070528"/>
    <lineage>
        <taxon>unclassified sequences</taxon>
        <taxon>metagenomes</taxon>
        <taxon>organismal metagenomes</taxon>
    </lineage>
</organism>
<dbReference type="SMART" id="SM00212">
    <property type="entry name" value="UBCc"/>
    <property type="match status" value="1"/>
</dbReference>
<name>A0A6C0EBM4_9ZZZZ</name>
<dbReference type="GO" id="GO:0016740">
    <property type="term" value="F:transferase activity"/>
    <property type="evidence" value="ECO:0007669"/>
    <property type="project" value="UniProtKB-KW"/>
</dbReference>
<dbReference type="InterPro" id="IPR050113">
    <property type="entry name" value="Ub_conjugating_enzyme"/>
</dbReference>
<dbReference type="Pfam" id="PF00179">
    <property type="entry name" value="UQ_con"/>
    <property type="match status" value="1"/>
</dbReference>
<reference evidence="4" key="1">
    <citation type="journal article" date="2020" name="Nature">
        <title>Giant virus diversity and host interactions through global metagenomics.</title>
        <authorList>
            <person name="Schulz F."/>
            <person name="Roux S."/>
            <person name="Paez-Espino D."/>
            <person name="Jungbluth S."/>
            <person name="Walsh D.A."/>
            <person name="Denef V.J."/>
            <person name="McMahon K.D."/>
            <person name="Konstantinidis K.T."/>
            <person name="Eloe-Fadrosh E.A."/>
            <person name="Kyrpides N.C."/>
            <person name="Woyke T."/>
        </authorList>
    </citation>
    <scope>NUCLEOTIDE SEQUENCE</scope>
    <source>
        <strain evidence="4">GVMAG-M-3300023179-2</strain>
    </source>
</reference>
<accession>A0A6C0EBM4</accession>
<evidence type="ECO:0000256" key="1">
    <source>
        <dbReference type="ARBA" id="ARBA00022679"/>
    </source>
</evidence>
<dbReference type="InterPro" id="IPR023313">
    <property type="entry name" value="UBQ-conjugating_AS"/>
</dbReference>
<dbReference type="PROSITE" id="PS50127">
    <property type="entry name" value="UBC_2"/>
    <property type="match status" value="1"/>
</dbReference>
<dbReference type="InterPro" id="IPR000608">
    <property type="entry name" value="UBC"/>
</dbReference>
<feature type="domain" description="UBC core" evidence="3">
    <location>
        <begin position="1"/>
        <end position="158"/>
    </location>
</feature>
<dbReference type="InterPro" id="IPR016135">
    <property type="entry name" value="UBQ-conjugating_enzyme/RWD"/>
</dbReference>
<dbReference type="Gene3D" id="3.10.110.10">
    <property type="entry name" value="Ubiquitin Conjugating Enzyme"/>
    <property type="match status" value="1"/>
</dbReference>
<evidence type="ECO:0000313" key="4">
    <source>
        <dbReference type="EMBL" id="QHT26577.1"/>
    </source>
</evidence>
<sequence length="158" mass="18674">MALKRLDYEYKQYIKEPSQFYTINPESKNFYIWHILILPPSNTIFEGGIFKCIINFSKDYPNKAPEFKFITELPHPNIYQDGKVCISILHDGVDHYESEDISERWNPSHSVNSIIMSIISILIAPNLDSIANVDSYKLYRDNYNEYKKIIYRLIKNNQ</sequence>
<protein>
    <recommendedName>
        <fullName evidence="3">UBC core domain-containing protein</fullName>
    </recommendedName>
</protein>
<dbReference type="EMBL" id="MN739799">
    <property type="protein sequence ID" value="QHT26577.1"/>
    <property type="molecule type" value="Genomic_DNA"/>
</dbReference>
<dbReference type="PROSITE" id="PS00183">
    <property type="entry name" value="UBC_1"/>
    <property type="match status" value="1"/>
</dbReference>
<evidence type="ECO:0000259" key="3">
    <source>
        <dbReference type="PROSITE" id="PS50127"/>
    </source>
</evidence>
<keyword evidence="1" id="KW-0808">Transferase</keyword>
<dbReference type="SUPFAM" id="SSF54495">
    <property type="entry name" value="UBC-like"/>
    <property type="match status" value="1"/>
</dbReference>
<proteinExistence type="predicted"/>
<dbReference type="PANTHER" id="PTHR24067">
    <property type="entry name" value="UBIQUITIN-CONJUGATING ENZYME E2"/>
    <property type="match status" value="1"/>
</dbReference>
<keyword evidence="2" id="KW-0833">Ubl conjugation pathway</keyword>